<accession>A0ABW6WC26</accession>
<comment type="caution">
    <text evidence="7">The sequence shown here is derived from an EMBL/GenBank/DDBJ whole genome shotgun (WGS) entry which is preliminary data.</text>
</comment>
<name>A0ABW6WC26_9ACTN</name>
<keyword evidence="5 6" id="KW-0472">Membrane</keyword>
<evidence type="ECO:0000256" key="4">
    <source>
        <dbReference type="ARBA" id="ARBA00022989"/>
    </source>
</evidence>
<comment type="subcellular location">
    <subcellularLocation>
        <location evidence="1">Cell membrane</location>
        <topology evidence="1">Multi-pass membrane protein</topology>
    </subcellularLocation>
</comment>
<protein>
    <submittedName>
        <fullName evidence="7">Monovalent cation/H+ antiporter complex subunit F</fullName>
    </submittedName>
</protein>
<evidence type="ECO:0000313" key="7">
    <source>
        <dbReference type="EMBL" id="MFF5290249.1"/>
    </source>
</evidence>
<dbReference type="RefSeq" id="WP_020510868.1">
    <property type="nucleotide sequence ID" value="NZ_JBIAZU010000002.1"/>
</dbReference>
<evidence type="ECO:0000256" key="5">
    <source>
        <dbReference type="ARBA" id="ARBA00023136"/>
    </source>
</evidence>
<organism evidence="7 8">
    <name type="scientific">Paractinoplanes globisporus</name>
    <dbReference type="NCBI Taxonomy" id="113565"/>
    <lineage>
        <taxon>Bacteria</taxon>
        <taxon>Bacillati</taxon>
        <taxon>Actinomycetota</taxon>
        <taxon>Actinomycetes</taxon>
        <taxon>Micromonosporales</taxon>
        <taxon>Micromonosporaceae</taxon>
        <taxon>Paractinoplanes</taxon>
    </lineage>
</organism>
<keyword evidence="4 6" id="KW-1133">Transmembrane helix</keyword>
<dbReference type="InterPro" id="IPR007208">
    <property type="entry name" value="MrpF/PhaF-like"/>
</dbReference>
<proteinExistence type="predicted"/>
<reference evidence="7 8" key="1">
    <citation type="submission" date="2024-10" db="EMBL/GenBank/DDBJ databases">
        <title>The Natural Products Discovery Center: Release of the First 8490 Sequenced Strains for Exploring Actinobacteria Biosynthetic Diversity.</title>
        <authorList>
            <person name="Kalkreuter E."/>
            <person name="Kautsar S.A."/>
            <person name="Yang D."/>
            <person name="Bader C.D."/>
            <person name="Teijaro C.N."/>
            <person name="Fluegel L."/>
            <person name="Davis C.M."/>
            <person name="Simpson J.R."/>
            <person name="Lauterbach L."/>
            <person name="Steele A.D."/>
            <person name="Gui C."/>
            <person name="Meng S."/>
            <person name="Li G."/>
            <person name="Viehrig K."/>
            <person name="Ye F."/>
            <person name="Su P."/>
            <person name="Kiefer A.F."/>
            <person name="Nichols A."/>
            <person name="Cepeda A.J."/>
            <person name="Yan W."/>
            <person name="Fan B."/>
            <person name="Jiang Y."/>
            <person name="Adhikari A."/>
            <person name="Zheng C.-J."/>
            <person name="Schuster L."/>
            <person name="Cowan T.M."/>
            <person name="Smanski M.J."/>
            <person name="Chevrette M.G."/>
            <person name="De Carvalho L.P.S."/>
            <person name="Shen B."/>
        </authorList>
    </citation>
    <scope>NUCLEOTIDE SEQUENCE [LARGE SCALE GENOMIC DNA]</scope>
    <source>
        <strain evidence="7 8">NPDC000087</strain>
    </source>
</reference>
<sequence>MTLLLGAGLVLILGALAPAVWLGVRGSALERLVGLQMAGAVLVPVLLLLTYGYGQSSYLIVPLVLAVLSFAGVLVFLRLLDSRS</sequence>
<evidence type="ECO:0000256" key="2">
    <source>
        <dbReference type="ARBA" id="ARBA00022475"/>
    </source>
</evidence>
<dbReference type="Proteomes" id="UP001602245">
    <property type="component" value="Unassembled WGS sequence"/>
</dbReference>
<feature type="transmembrane region" description="Helical" evidence="6">
    <location>
        <begin position="32"/>
        <end position="51"/>
    </location>
</feature>
<evidence type="ECO:0000256" key="3">
    <source>
        <dbReference type="ARBA" id="ARBA00022692"/>
    </source>
</evidence>
<dbReference type="Pfam" id="PF04066">
    <property type="entry name" value="MrpF_PhaF"/>
    <property type="match status" value="1"/>
</dbReference>
<evidence type="ECO:0000313" key="8">
    <source>
        <dbReference type="Proteomes" id="UP001602245"/>
    </source>
</evidence>
<feature type="transmembrane region" description="Helical" evidence="6">
    <location>
        <begin position="58"/>
        <end position="80"/>
    </location>
</feature>
<keyword evidence="2" id="KW-1003">Cell membrane</keyword>
<dbReference type="EMBL" id="JBIAZU010000002">
    <property type="protein sequence ID" value="MFF5290249.1"/>
    <property type="molecule type" value="Genomic_DNA"/>
</dbReference>
<keyword evidence="8" id="KW-1185">Reference proteome</keyword>
<evidence type="ECO:0000256" key="1">
    <source>
        <dbReference type="ARBA" id="ARBA00004651"/>
    </source>
</evidence>
<keyword evidence="3 6" id="KW-0812">Transmembrane</keyword>
<gene>
    <name evidence="7" type="ORF">ACFY35_12450</name>
</gene>
<evidence type="ECO:0000256" key="6">
    <source>
        <dbReference type="SAM" id="Phobius"/>
    </source>
</evidence>